<sequence length="141" mass="16404">MLSQRLRASSRANIPPFSLSVPRSRPVSPLRDDISPVRELSPSHHHSNDEVARYTEELLRKNAELTKRLAEEQRRNELNSSQYEKRTEELERAVDEHRAELAMKRRDIDKLKQSERKYVESLHVSEAEVVRLGVQLSNSHA</sequence>
<organism evidence="1 2">
    <name type="scientific">Linderina macrospora</name>
    <dbReference type="NCBI Taxonomy" id="4868"/>
    <lineage>
        <taxon>Eukaryota</taxon>
        <taxon>Fungi</taxon>
        <taxon>Fungi incertae sedis</taxon>
        <taxon>Zoopagomycota</taxon>
        <taxon>Kickxellomycotina</taxon>
        <taxon>Kickxellomycetes</taxon>
        <taxon>Kickxellales</taxon>
        <taxon>Kickxellaceae</taxon>
        <taxon>Linderina</taxon>
    </lineage>
</organism>
<name>A0ACC1J4R3_9FUNG</name>
<evidence type="ECO:0000313" key="1">
    <source>
        <dbReference type="EMBL" id="KAJ1937333.1"/>
    </source>
</evidence>
<proteinExistence type="predicted"/>
<keyword evidence="2" id="KW-1185">Reference proteome</keyword>
<gene>
    <name evidence="1" type="ORF">FBU59_004783</name>
</gene>
<evidence type="ECO:0000313" key="2">
    <source>
        <dbReference type="Proteomes" id="UP001150603"/>
    </source>
</evidence>
<protein>
    <submittedName>
        <fullName evidence="1">Uncharacterized protein</fullName>
    </submittedName>
</protein>
<dbReference type="Proteomes" id="UP001150603">
    <property type="component" value="Unassembled WGS sequence"/>
</dbReference>
<comment type="caution">
    <text evidence="1">The sequence shown here is derived from an EMBL/GenBank/DDBJ whole genome shotgun (WGS) entry which is preliminary data.</text>
</comment>
<feature type="non-terminal residue" evidence="1">
    <location>
        <position position="141"/>
    </location>
</feature>
<dbReference type="EMBL" id="JANBPW010003556">
    <property type="protein sequence ID" value="KAJ1937333.1"/>
    <property type="molecule type" value="Genomic_DNA"/>
</dbReference>
<reference evidence="1" key="1">
    <citation type="submission" date="2022-07" db="EMBL/GenBank/DDBJ databases">
        <title>Phylogenomic reconstructions and comparative analyses of Kickxellomycotina fungi.</title>
        <authorList>
            <person name="Reynolds N.K."/>
            <person name="Stajich J.E."/>
            <person name="Barry K."/>
            <person name="Grigoriev I.V."/>
            <person name="Crous P."/>
            <person name="Smith M.E."/>
        </authorList>
    </citation>
    <scope>NUCLEOTIDE SEQUENCE</scope>
    <source>
        <strain evidence="1">NRRL 5244</strain>
    </source>
</reference>
<accession>A0ACC1J4R3</accession>